<dbReference type="AlphaFoldDB" id="A0A023G2X0"/>
<proteinExistence type="evidence at transcript level"/>
<dbReference type="EMBL" id="GBBM01006892">
    <property type="protein sequence ID" value="JAC28526.1"/>
    <property type="molecule type" value="mRNA"/>
</dbReference>
<name>A0A023G2X0_AMBTT</name>
<feature type="signal peptide" evidence="1">
    <location>
        <begin position="1"/>
        <end position="21"/>
    </location>
</feature>
<protein>
    <submittedName>
        <fullName evidence="2">Putative ixodegrins large 9</fullName>
    </submittedName>
</protein>
<keyword evidence="1" id="KW-0732">Signal</keyword>
<dbReference type="Gene3D" id="2.10.80.10">
    <property type="entry name" value="Lipase, subunit A"/>
    <property type="match status" value="1"/>
</dbReference>
<evidence type="ECO:0000256" key="1">
    <source>
        <dbReference type="SAM" id="SignalP"/>
    </source>
</evidence>
<accession>A0A023G2X0</accession>
<evidence type="ECO:0000313" key="2">
    <source>
        <dbReference type="EMBL" id="JAC28526.1"/>
    </source>
</evidence>
<feature type="chain" id="PRO_5001521579" evidence="1">
    <location>
        <begin position="22"/>
        <end position="131"/>
    </location>
</feature>
<organism evidence="2">
    <name type="scientific">Amblyomma triste</name>
    <name type="common">Neotropical tick</name>
    <dbReference type="NCBI Taxonomy" id="251400"/>
    <lineage>
        <taxon>Eukaryota</taxon>
        <taxon>Metazoa</taxon>
        <taxon>Ecdysozoa</taxon>
        <taxon>Arthropoda</taxon>
        <taxon>Chelicerata</taxon>
        <taxon>Arachnida</taxon>
        <taxon>Acari</taxon>
        <taxon>Parasitiformes</taxon>
        <taxon>Ixodida</taxon>
        <taxon>Ixodoidea</taxon>
        <taxon>Ixodidae</taxon>
        <taxon>Amblyomminae</taxon>
        <taxon>Amblyomma</taxon>
    </lineage>
</organism>
<reference evidence="2" key="1">
    <citation type="submission" date="2014-03" db="EMBL/GenBank/DDBJ databases">
        <title>The sialotranscriptome of Amblyomma triste, Amblyomma parvum and Amblyomma cajennense ticks, uncovered by 454-based RNA-seq.</title>
        <authorList>
            <person name="Garcia G.R."/>
            <person name="Gardinassi L.G."/>
            <person name="Ribeiro J.M."/>
            <person name="Anatriello E."/>
            <person name="Ferreira B.R."/>
            <person name="Moreira H.N."/>
            <person name="Mafra C."/>
            <person name="Olegario M.M."/>
            <person name="Szabo P.J."/>
            <person name="Miranda-Santos I.K."/>
            <person name="Maruyama S.R."/>
        </authorList>
    </citation>
    <scope>NUCLEOTIDE SEQUENCE</scope>
    <source>
        <strain evidence="2">Mato Grasso do Sul</strain>
        <tissue evidence="2">Salivary glands</tissue>
    </source>
</reference>
<feature type="non-terminal residue" evidence="2">
    <location>
        <position position="1"/>
    </location>
</feature>
<sequence>WYRSLNLIMASLLLVVTGALCVLLAQEAKANDDEMMQKPIDFSSPFQVDKFYNRTRPHSSSPDGRRRYCRSGTECAEGYCCVKRPRGWKICRPLAGRYRRCSYGQVKGGFYEHHCPCAIGEEACEHGYCLP</sequence>